<dbReference type="STRING" id="52.CMC5_066930"/>
<name>A0A0K1EP83_CHOCO</name>
<evidence type="ECO:0000313" key="3">
    <source>
        <dbReference type="Proteomes" id="UP000067626"/>
    </source>
</evidence>
<dbReference type="Pfam" id="PF00106">
    <property type="entry name" value="adh_short"/>
    <property type="match status" value="1"/>
</dbReference>
<evidence type="ECO:0008006" key="4">
    <source>
        <dbReference type="Google" id="ProtNLM"/>
    </source>
</evidence>
<gene>
    <name evidence="2" type="ORF">CMC5_066930</name>
</gene>
<keyword evidence="1" id="KW-0560">Oxidoreductase</keyword>
<evidence type="ECO:0000256" key="1">
    <source>
        <dbReference type="ARBA" id="ARBA00023002"/>
    </source>
</evidence>
<dbReference type="Proteomes" id="UP000067626">
    <property type="component" value="Chromosome"/>
</dbReference>
<dbReference type="SUPFAM" id="SSF51735">
    <property type="entry name" value="NAD(P)-binding Rossmann-fold domains"/>
    <property type="match status" value="1"/>
</dbReference>
<dbReference type="InterPro" id="IPR036291">
    <property type="entry name" value="NAD(P)-bd_dom_sf"/>
</dbReference>
<proteinExistence type="predicted"/>
<reference evidence="2 3" key="1">
    <citation type="submission" date="2015-07" db="EMBL/GenBank/DDBJ databases">
        <title>Genome analysis of myxobacterium Chondromyces crocatus Cm c5 reveals a high potential for natural compound synthesis and the genetic basis for the loss of fruiting body formation.</title>
        <authorList>
            <person name="Zaburannyi N."/>
            <person name="Bunk B."/>
            <person name="Maier J."/>
            <person name="Overmann J."/>
            <person name="Mueller R."/>
        </authorList>
    </citation>
    <scope>NUCLEOTIDE SEQUENCE [LARGE SCALE GENOMIC DNA]</scope>
    <source>
        <strain evidence="2 3">Cm c5</strain>
    </source>
</reference>
<dbReference type="InterPro" id="IPR002347">
    <property type="entry name" value="SDR_fam"/>
</dbReference>
<dbReference type="PANTHER" id="PTHR43157">
    <property type="entry name" value="PHOSPHATIDYLINOSITOL-GLYCAN BIOSYNTHESIS CLASS F PROTEIN-RELATED"/>
    <property type="match status" value="1"/>
</dbReference>
<keyword evidence="3" id="KW-1185">Reference proteome</keyword>
<dbReference type="KEGG" id="ccro:CMC5_066930"/>
<dbReference type="RefSeq" id="WP_050434096.1">
    <property type="nucleotide sequence ID" value="NZ_CP012159.1"/>
</dbReference>
<accession>A0A0K1EP83</accession>
<sequence>MKPARTSPETPPERDLQGASIAFLGGTSGIGLAAATAIASRGAAILLAGRDPDRGARAAQRVRDAGAADVTFLEADLLSLAGVARAADAIRAWRPALHGLVHTAMVAAPQRVDTPDGFERAFGLQYLARYALNRALLPTLVASGDGRIIHVGAKPIPAKLVPDLDDLQFTRRRWSLLPTLMSSQVLGYLHVQEATRRWHDLPVTATIACVGMTRTATVRDFPWYIRVLYQLFAETPESAARNVIRLLLDADTRRAKGAVIYNPGRFEPVPIRHDPALTERTWHLSEALARARGFAFPPAST</sequence>
<protein>
    <recommendedName>
        <fullName evidence="4">Short-chain dehydrogenase</fullName>
    </recommendedName>
</protein>
<dbReference type="OrthoDB" id="8444360at2"/>
<dbReference type="GO" id="GO:0016491">
    <property type="term" value="F:oxidoreductase activity"/>
    <property type="evidence" value="ECO:0007669"/>
    <property type="project" value="UniProtKB-KW"/>
</dbReference>
<organism evidence="2 3">
    <name type="scientific">Chondromyces crocatus</name>
    <dbReference type="NCBI Taxonomy" id="52"/>
    <lineage>
        <taxon>Bacteria</taxon>
        <taxon>Pseudomonadati</taxon>
        <taxon>Myxococcota</taxon>
        <taxon>Polyangia</taxon>
        <taxon>Polyangiales</taxon>
        <taxon>Polyangiaceae</taxon>
        <taxon>Chondromyces</taxon>
    </lineage>
</organism>
<dbReference type="Gene3D" id="3.40.50.720">
    <property type="entry name" value="NAD(P)-binding Rossmann-like Domain"/>
    <property type="match status" value="1"/>
</dbReference>
<dbReference type="AlphaFoldDB" id="A0A0K1EP83"/>
<dbReference type="EMBL" id="CP012159">
    <property type="protein sequence ID" value="AKT42467.1"/>
    <property type="molecule type" value="Genomic_DNA"/>
</dbReference>
<evidence type="ECO:0000313" key="2">
    <source>
        <dbReference type="EMBL" id="AKT42467.1"/>
    </source>
</evidence>
<dbReference type="PANTHER" id="PTHR43157:SF31">
    <property type="entry name" value="PHOSPHATIDYLINOSITOL-GLYCAN BIOSYNTHESIS CLASS F PROTEIN"/>
    <property type="match status" value="1"/>
</dbReference>